<dbReference type="AlphaFoldDB" id="A0A6A1TIV8"/>
<accession>A0A6A1TIV8</accession>
<dbReference type="PANTHER" id="PTHR38459:SF1">
    <property type="entry name" value="PROPHAGE BACTOPRENOL-LINKED GLUCOSE TRANSLOCASE HOMOLOG"/>
    <property type="match status" value="1"/>
</dbReference>
<evidence type="ECO:0000259" key="7">
    <source>
        <dbReference type="Pfam" id="PF04138"/>
    </source>
</evidence>
<dbReference type="InterPro" id="IPR007267">
    <property type="entry name" value="GtrA_DPMS_TM"/>
</dbReference>
<keyword evidence="5 6" id="KW-0472">Membrane</keyword>
<keyword evidence="4 6" id="KW-1133">Transmembrane helix</keyword>
<evidence type="ECO:0000256" key="2">
    <source>
        <dbReference type="ARBA" id="ARBA00009399"/>
    </source>
</evidence>
<dbReference type="InterPro" id="IPR051401">
    <property type="entry name" value="GtrA_CellWall_Glycosyl"/>
</dbReference>
<dbReference type="RefSeq" id="WP_151046870.1">
    <property type="nucleotide sequence ID" value="NZ_VZUL01000003.1"/>
</dbReference>
<feature type="transmembrane region" description="Helical" evidence="6">
    <location>
        <begin position="45"/>
        <end position="64"/>
    </location>
</feature>
<evidence type="ECO:0000256" key="4">
    <source>
        <dbReference type="ARBA" id="ARBA00022989"/>
    </source>
</evidence>
<comment type="caution">
    <text evidence="8">The sequence shown here is derived from an EMBL/GenBank/DDBJ whole genome shotgun (WGS) entry which is preliminary data.</text>
</comment>
<feature type="domain" description="GtrA/DPMS transmembrane" evidence="7">
    <location>
        <begin position="14"/>
        <end position="126"/>
    </location>
</feature>
<comment type="similarity">
    <text evidence="2">Belongs to the GtrA family.</text>
</comment>
<sequence length="131" mass="14598">MGIISLKTFEQIGRYYLTGILINVLGYGAFLLLLDLGLGAKSSSALLFVVSMMGNFWMSRAYVFKSRVALAPSFSRYVLTALLALLLNVGILWVFVDHCGMPAEYVQLFSIVFISVFLFVINKFIVHKASE</sequence>
<dbReference type="GO" id="GO:0005886">
    <property type="term" value="C:plasma membrane"/>
    <property type="evidence" value="ECO:0007669"/>
    <property type="project" value="TreeGrafter"/>
</dbReference>
<evidence type="ECO:0000256" key="6">
    <source>
        <dbReference type="SAM" id="Phobius"/>
    </source>
</evidence>
<dbReference type="GO" id="GO:0000271">
    <property type="term" value="P:polysaccharide biosynthetic process"/>
    <property type="evidence" value="ECO:0007669"/>
    <property type="project" value="InterPro"/>
</dbReference>
<gene>
    <name evidence="8" type="ORF">F4V91_29670</name>
</gene>
<organism evidence="8 9">
    <name type="scientific">Neorhizobium galegae</name>
    <name type="common">Rhizobium galegae</name>
    <dbReference type="NCBI Taxonomy" id="399"/>
    <lineage>
        <taxon>Bacteria</taxon>
        <taxon>Pseudomonadati</taxon>
        <taxon>Pseudomonadota</taxon>
        <taxon>Alphaproteobacteria</taxon>
        <taxon>Hyphomicrobiales</taxon>
        <taxon>Rhizobiaceae</taxon>
        <taxon>Rhizobium/Agrobacterium group</taxon>
        <taxon>Neorhizobium</taxon>
    </lineage>
</organism>
<name>A0A6A1TIV8_NEOGA</name>
<evidence type="ECO:0000256" key="5">
    <source>
        <dbReference type="ARBA" id="ARBA00023136"/>
    </source>
</evidence>
<feature type="transmembrane region" description="Helical" evidence="6">
    <location>
        <begin position="76"/>
        <end position="96"/>
    </location>
</feature>
<evidence type="ECO:0000256" key="1">
    <source>
        <dbReference type="ARBA" id="ARBA00004141"/>
    </source>
</evidence>
<evidence type="ECO:0000313" key="9">
    <source>
        <dbReference type="Proteomes" id="UP000386575"/>
    </source>
</evidence>
<proteinExistence type="inferred from homology"/>
<feature type="transmembrane region" description="Helical" evidence="6">
    <location>
        <begin position="12"/>
        <end position="33"/>
    </location>
</feature>
<evidence type="ECO:0000256" key="3">
    <source>
        <dbReference type="ARBA" id="ARBA00022692"/>
    </source>
</evidence>
<dbReference type="Proteomes" id="UP000386575">
    <property type="component" value="Unassembled WGS sequence"/>
</dbReference>
<comment type="subcellular location">
    <subcellularLocation>
        <location evidence="1">Membrane</location>
        <topology evidence="1">Multi-pass membrane protein</topology>
    </subcellularLocation>
</comment>
<keyword evidence="3 6" id="KW-0812">Transmembrane</keyword>
<reference evidence="8 9" key="1">
    <citation type="submission" date="2019-09" db="EMBL/GenBank/DDBJ databases">
        <title>Genome sequencing of Ng87 strain.</title>
        <authorList>
            <person name="Karasev E.S."/>
            <person name="Andronov E."/>
        </authorList>
    </citation>
    <scope>NUCLEOTIDE SEQUENCE [LARGE SCALE GENOMIC DNA]</scope>
    <source>
        <strain evidence="8 9">Ng87</strain>
    </source>
</reference>
<dbReference type="EMBL" id="VZUL01000003">
    <property type="protein sequence ID" value="KAB1083645.1"/>
    <property type="molecule type" value="Genomic_DNA"/>
</dbReference>
<dbReference type="PANTHER" id="PTHR38459">
    <property type="entry name" value="PROPHAGE BACTOPRENOL-LINKED GLUCOSE TRANSLOCASE HOMOLOG"/>
    <property type="match status" value="1"/>
</dbReference>
<feature type="transmembrane region" description="Helical" evidence="6">
    <location>
        <begin position="108"/>
        <end position="126"/>
    </location>
</feature>
<protein>
    <submittedName>
        <fullName evidence="8">GtrA family protein</fullName>
    </submittedName>
</protein>
<dbReference type="Pfam" id="PF04138">
    <property type="entry name" value="GtrA_DPMS_TM"/>
    <property type="match status" value="1"/>
</dbReference>
<evidence type="ECO:0000313" key="8">
    <source>
        <dbReference type="EMBL" id="KAB1083645.1"/>
    </source>
</evidence>